<dbReference type="EMBL" id="SLZR01000002">
    <property type="protein sequence ID" value="TCS43169.1"/>
    <property type="molecule type" value="Genomic_DNA"/>
</dbReference>
<keyword evidence="1" id="KW-0472">Membrane</keyword>
<evidence type="ECO:0008006" key="4">
    <source>
        <dbReference type="Google" id="ProtNLM"/>
    </source>
</evidence>
<comment type="caution">
    <text evidence="2">The sequence shown here is derived from an EMBL/GenBank/DDBJ whole genome shotgun (WGS) entry which is preliminary data.</text>
</comment>
<protein>
    <recommendedName>
        <fullName evidence="4">Zn-dependent protease</fullName>
    </recommendedName>
</protein>
<dbReference type="Pfam" id="PF04298">
    <property type="entry name" value="Zn_peptidase_2"/>
    <property type="match status" value="1"/>
</dbReference>
<sequence>MPFLILILLIVALLVGPGLWVKRVLARHSDERDDLPGTGGELAAHLMDRFKLEGVTLERTDQGDHYDPQAKAIRLSPNVMDKKSLTAVATAAHEFGHALQHAKNYTALSTRTVLAKQAVNVQRFASIAIFALPILVVIPGGAILARFLLIGIIGSMFLTTLIHFVTLPVEFDASFGRALPILEQGDYVSDRDLAKVRKVLLACALTYVSQAMFGLLNFSRWFRLLRR</sequence>
<feature type="transmembrane region" description="Helical" evidence="1">
    <location>
        <begin position="199"/>
        <end position="218"/>
    </location>
</feature>
<keyword evidence="1" id="KW-1133">Transmembrane helix</keyword>
<reference evidence="2 3" key="1">
    <citation type="submission" date="2019-03" db="EMBL/GenBank/DDBJ databases">
        <title>Genomic Encyclopedia of Archaeal and Bacterial Type Strains, Phase II (KMG-II): from individual species to whole genera.</title>
        <authorList>
            <person name="Goeker M."/>
        </authorList>
    </citation>
    <scope>NUCLEOTIDE SEQUENCE [LARGE SCALE GENOMIC DNA]</scope>
    <source>
        <strain evidence="2 3">DSM 15388</strain>
    </source>
</reference>
<dbReference type="AlphaFoldDB" id="A0A4R3I9T3"/>
<keyword evidence="3" id="KW-1185">Reference proteome</keyword>
<accession>A0A4R3I9T3</accession>
<evidence type="ECO:0000256" key="1">
    <source>
        <dbReference type="SAM" id="Phobius"/>
    </source>
</evidence>
<name>A0A4R3I9T3_9GAMM</name>
<evidence type="ECO:0000313" key="2">
    <source>
        <dbReference type="EMBL" id="TCS43169.1"/>
    </source>
</evidence>
<dbReference type="RefSeq" id="WP_132699841.1">
    <property type="nucleotide sequence ID" value="NZ_SLZR01000002.1"/>
</dbReference>
<dbReference type="PANTHER" id="PTHR36434:SF1">
    <property type="entry name" value="MEMBRANE PROTEASE YUGP-RELATED"/>
    <property type="match status" value="1"/>
</dbReference>
<feature type="transmembrane region" description="Helical" evidence="1">
    <location>
        <begin position="121"/>
        <end position="140"/>
    </location>
</feature>
<dbReference type="InterPro" id="IPR007395">
    <property type="entry name" value="Zn_peptidase_2"/>
</dbReference>
<keyword evidence="1" id="KW-0812">Transmembrane</keyword>
<proteinExistence type="predicted"/>
<dbReference type="OrthoDB" id="9805386at2"/>
<evidence type="ECO:0000313" key="3">
    <source>
        <dbReference type="Proteomes" id="UP000295793"/>
    </source>
</evidence>
<gene>
    <name evidence="2" type="ORF">BCF53_102195</name>
</gene>
<dbReference type="PANTHER" id="PTHR36434">
    <property type="entry name" value="MEMBRANE PROTEASE YUGP-RELATED"/>
    <property type="match status" value="1"/>
</dbReference>
<feature type="transmembrane region" description="Helical" evidence="1">
    <location>
        <begin position="147"/>
        <end position="167"/>
    </location>
</feature>
<organism evidence="2 3">
    <name type="scientific">Reinekea marinisedimentorum</name>
    <dbReference type="NCBI Taxonomy" id="230495"/>
    <lineage>
        <taxon>Bacteria</taxon>
        <taxon>Pseudomonadati</taxon>
        <taxon>Pseudomonadota</taxon>
        <taxon>Gammaproteobacteria</taxon>
        <taxon>Oceanospirillales</taxon>
        <taxon>Saccharospirillaceae</taxon>
        <taxon>Reinekea</taxon>
    </lineage>
</organism>
<dbReference type="Proteomes" id="UP000295793">
    <property type="component" value="Unassembled WGS sequence"/>
</dbReference>